<dbReference type="KEGG" id="clec:106664734"/>
<evidence type="ECO:0000256" key="9">
    <source>
        <dbReference type="ARBA" id="ARBA00023004"/>
    </source>
</evidence>
<dbReference type="GeneID" id="106664734"/>
<feature type="domain" description="MYND-type" evidence="14">
    <location>
        <begin position="7"/>
        <end position="44"/>
    </location>
</feature>
<evidence type="ECO:0000256" key="3">
    <source>
        <dbReference type="ARBA" id="ARBA00022723"/>
    </source>
</evidence>
<evidence type="ECO:0000256" key="12">
    <source>
        <dbReference type="ARBA" id="ARBA00049134"/>
    </source>
</evidence>
<dbReference type="AlphaFoldDB" id="A0A8I6SQZ0"/>
<dbReference type="PROSITE" id="PS01360">
    <property type="entry name" value="ZF_MYND_1"/>
    <property type="match status" value="1"/>
</dbReference>
<keyword evidence="17" id="KW-1185">Reference proteome</keyword>
<dbReference type="OrthoDB" id="76265at2759"/>
<keyword evidence="9" id="KW-0408">Iron</keyword>
<dbReference type="InterPro" id="IPR044862">
    <property type="entry name" value="Pro_4_hyd_alph_FE2OG_OXY"/>
</dbReference>
<dbReference type="InterPro" id="IPR002893">
    <property type="entry name" value="Znf_MYND"/>
</dbReference>
<sequence>MKPVARCEQCGAKNFLLICSRCTSVYYCSREHQAMDWKNHKPHCQNIDNKEKSDESLPRKSLTVESEGVSVMNNAKTEMPNFDFGTLCNLFSSCGPAGVEDTRPIRNDNHSMDTSRTADRFGRLRANEDDEDLVCRTVIDHMNAYGVCVVDNFLGTARGKAVLREVIEMHKNGKFEDGQLMSNNLKADHKTIRSDQITWIDGNESFCTNIGMLIKEVDRVVMRANNMSNNGQMGSYTINGRTKAMVACYPGNGAHYVKHVDNPNNDGRCITAIYYLNQDWNVTENGGLLRIFLEGQDTVADIEPLFDRILFFWSDRRNPHEVHPAYKTRYAITIWYFDAEERKRAFIRYRETDVAVERRDPVKMG</sequence>
<evidence type="ECO:0000256" key="5">
    <source>
        <dbReference type="ARBA" id="ARBA00022833"/>
    </source>
</evidence>
<evidence type="ECO:0000256" key="2">
    <source>
        <dbReference type="ARBA" id="ARBA00004123"/>
    </source>
</evidence>
<dbReference type="Pfam" id="PF01753">
    <property type="entry name" value="zf-MYND"/>
    <property type="match status" value="1"/>
</dbReference>
<organism evidence="16 17">
    <name type="scientific">Cimex lectularius</name>
    <name type="common">Bed bug</name>
    <name type="synonym">Acanthia lectularia</name>
    <dbReference type="NCBI Taxonomy" id="79782"/>
    <lineage>
        <taxon>Eukaryota</taxon>
        <taxon>Metazoa</taxon>
        <taxon>Ecdysozoa</taxon>
        <taxon>Arthropoda</taxon>
        <taxon>Hexapoda</taxon>
        <taxon>Insecta</taxon>
        <taxon>Pterygota</taxon>
        <taxon>Neoptera</taxon>
        <taxon>Paraneoptera</taxon>
        <taxon>Hemiptera</taxon>
        <taxon>Heteroptera</taxon>
        <taxon>Panheteroptera</taxon>
        <taxon>Cimicomorpha</taxon>
        <taxon>Cimicidae</taxon>
        <taxon>Cimex</taxon>
    </lineage>
</organism>
<keyword evidence="7" id="KW-0223">Dioxygenase</keyword>
<keyword evidence="4 13" id="KW-0863">Zinc-finger</keyword>
<feature type="domain" description="Fe2OG dioxygenase" evidence="15">
    <location>
        <begin position="237"/>
        <end position="338"/>
    </location>
</feature>
<dbReference type="SUPFAM" id="SSF144232">
    <property type="entry name" value="HIT/MYND zinc finger-like"/>
    <property type="match status" value="1"/>
</dbReference>
<keyword evidence="3" id="KW-0479">Metal-binding</keyword>
<dbReference type="InterPro" id="IPR006620">
    <property type="entry name" value="Pro_4_hyd_alph"/>
</dbReference>
<comment type="subcellular location">
    <subcellularLocation>
        <location evidence="2">Nucleus</location>
    </subcellularLocation>
</comment>
<dbReference type="GO" id="GO:0005634">
    <property type="term" value="C:nucleus"/>
    <property type="evidence" value="ECO:0007669"/>
    <property type="project" value="UniProtKB-SubCell"/>
</dbReference>
<dbReference type="InterPro" id="IPR051559">
    <property type="entry name" value="HIF_prolyl_hydroxylases"/>
</dbReference>
<dbReference type="GO" id="GO:0031418">
    <property type="term" value="F:L-ascorbic acid binding"/>
    <property type="evidence" value="ECO:0007669"/>
    <property type="project" value="UniProtKB-KW"/>
</dbReference>
<evidence type="ECO:0000313" key="16">
    <source>
        <dbReference type="EnsemblMetazoa" id="XP_024085274.1"/>
    </source>
</evidence>
<dbReference type="GO" id="GO:0008270">
    <property type="term" value="F:zinc ion binding"/>
    <property type="evidence" value="ECO:0007669"/>
    <property type="project" value="UniProtKB-KW"/>
</dbReference>
<dbReference type="GO" id="GO:0008198">
    <property type="term" value="F:ferrous iron binding"/>
    <property type="evidence" value="ECO:0007669"/>
    <property type="project" value="TreeGrafter"/>
</dbReference>
<dbReference type="Gene3D" id="6.10.140.2220">
    <property type="match status" value="1"/>
</dbReference>
<proteinExistence type="predicted"/>
<evidence type="ECO:0000256" key="1">
    <source>
        <dbReference type="ARBA" id="ARBA00001961"/>
    </source>
</evidence>
<comment type="catalytic activity">
    <reaction evidence="12">
        <text>L-prolyl-[hypoxia-inducible factor alpha subunit] + 2-oxoglutarate + O2 = trans-4-hydroxy-L-prolyl-[hypoxia-inducible factor alpha subunit] + succinate + CO2</text>
        <dbReference type="Rhea" id="RHEA:48400"/>
        <dbReference type="Rhea" id="RHEA-COMP:12093"/>
        <dbReference type="Rhea" id="RHEA-COMP:12094"/>
        <dbReference type="ChEBI" id="CHEBI:15379"/>
        <dbReference type="ChEBI" id="CHEBI:16526"/>
        <dbReference type="ChEBI" id="CHEBI:16810"/>
        <dbReference type="ChEBI" id="CHEBI:30031"/>
        <dbReference type="ChEBI" id="CHEBI:50342"/>
        <dbReference type="ChEBI" id="CHEBI:61965"/>
        <dbReference type="EC" id="1.14.11.29"/>
    </reaction>
</comment>
<dbReference type="SMART" id="SM00702">
    <property type="entry name" value="P4Hc"/>
    <property type="match status" value="1"/>
</dbReference>
<evidence type="ECO:0000256" key="4">
    <source>
        <dbReference type="ARBA" id="ARBA00022771"/>
    </source>
</evidence>
<evidence type="ECO:0000256" key="13">
    <source>
        <dbReference type="PROSITE-ProRule" id="PRU00134"/>
    </source>
</evidence>
<keyword evidence="8" id="KW-0560">Oxidoreductase</keyword>
<evidence type="ECO:0000259" key="15">
    <source>
        <dbReference type="PROSITE" id="PS51471"/>
    </source>
</evidence>
<dbReference type="PANTHER" id="PTHR12907">
    <property type="entry name" value="EGL NINE HOMOLOG-RELATED"/>
    <property type="match status" value="1"/>
</dbReference>
<dbReference type="OMA" id="TWLEGNE"/>
<comment type="cofactor">
    <cofactor evidence="1">
        <name>L-ascorbate</name>
        <dbReference type="ChEBI" id="CHEBI:38290"/>
    </cofactor>
</comment>
<reference evidence="16" key="1">
    <citation type="submission" date="2022-01" db="UniProtKB">
        <authorList>
            <consortium name="EnsemblMetazoa"/>
        </authorList>
    </citation>
    <scope>IDENTIFICATION</scope>
</reference>
<dbReference type="PROSITE" id="PS50865">
    <property type="entry name" value="ZF_MYND_2"/>
    <property type="match status" value="1"/>
</dbReference>
<keyword evidence="10" id="KW-0539">Nucleus</keyword>
<dbReference type="InterPro" id="IPR005123">
    <property type="entry name" value="Oxoglu/Fe-dep_dioxygenase_dom"/>
</dbReference>
<evidence type="ECO:0000256" key="7">
    <source>
        <dbReference type="ARBA" id="ARBA00022964"/>
    </source>
</evidence>
<name>A0A8I6SQZ0_CIMLE</name>
<dbReference type="Gene3D" id="2.60.120.620">
    <property type="entry name" value="q2cbj1_9rhob like domain"/>
    <property type="match status" value="1"/>
</dbReference>
<dbReference type="CTD" id="40633"/>
<protein>
    <recommendedName>
        <fullName evidence="11">hypoxia-inducible factor-proline dioxygenase</fullName>
        <ecNumber evidence="11">1.14.11.29</ecNumber>
    </recommendedName>
</protein>
<dbReference type="Proteomes" id="UP000494040">
    <property type="component" value="Unassembled WGS sequence"/>
</dbReference>
<evidence type="ECO:0000256" key="6">
    <source>
        <dbReference type="ARBA" id="ARBA00022896"/>
    </source>
</evidence>
<dbReference type="PANTHER" id="PTHR12907:SF26">
    <property type="entry name" value="HIF PROLYL HYDROXYLASE, ISOFORM C"/>
    <property type="match status" value="1"/>
</dbReference>
<dbReference type="EnsemblMetazoa" id="XM_024229506.1">
    <property type="protein sequence ID" value="XP_024085274.1"/>
    <property type="gene ID" value="LOC106664734"/>
</dbReference>
<evidence type="ECO:0000256" key="10">
    <source>
        <dbReference type="ARBA" id="ARBA00023242"/>
    </source>
</evidence>
<dbReference type="FunFam" id="2.60.120.620:FF:000005">
    <property type="entry name" value="Egl nine homolog 1"/>
    <property type="match status" value="1"/>
</dbReference>
<dbReference type="PROSITE" id="PS51471">
    <property type="entry name" value="FE2OG_OXY"/>
    <property type="match status" value="1"/>
</dbReference>
<dbReference type="GO" id="GO:0160082">
    <property type="term" value="F:hypoxia-inducible factor-proline dioxygenase activity"/>
    <property type="evidence" value="ECO:0007669"/>
    <property type="project" value="UniProtKB-EC"/>
</dbReference>
<dbReference type="RefSeq" id="XP_024085274.1">
    <property type="nucleotide sequence ID" value="XM_024229506.1"/>
</dbReference>
<evidence type="ECO:0000259" key="14">
    <source>
        <dbReference type="PROSITE" id="PS50865"/>
    </source>
</evidence>
<evidence type="ECO:0000313" key="17">
    <source>
        <dbReference type="Proteomes" id="UP000494040"/>
    </source>
</evidence>
<evidence type="ECO:0000256" key="11">
    <source>
        <dbReference type="ARBA" id="ARBA00039004"/>
    </source>
</evidence>
<dbReference type="Pfam" id="PF13640">
    <property type="entry name" value="2OG-FeII_Oxy_3"/>
    <property type="match status" value="1"/>
</dbReference>
<evidence type="ECO:0000256" key="8">
    <source>
        <dbReference type="ARBA" id="ARBA00023002"/>
    </source>
</evidence>
<accession>A0A8I6SQZ0</accession>
<keyword evidence="5" id="KW-0862">Zinc</keyword>
<dbReference type="EC" id="1.14.11.29" evidence="11"/>
<keyword evidence="6" id="KW-0847">Vitamin C</keyword>
<dbReference type="GO" id="GO:0071456">
    <property type="term" value="P:cellular response to hypoxia"/>
    <property type="evidence" value="ECO:0007669"/>
    <property type="project" value="TreeGrafter"/>
</dbReference>